<dbReference type="CDD" id="cd00077">
    <property type="entry name" value="HDc"/>
    <property type="match status" value="1"/>
</dbReference>
<dbReference type="InterPro" id="IPR029044">
    <property type="entry name" value="Nucleotide-diphossugar_trans"/>
</dbReference>
<evidence type="ECO:0000259" key="1">
    <source>
        <dbReference type="Pfam" id="PF01966"/>
    </source>
</evidence>
<evidence type="ECO:0000259" key="2">
    <source>
        <dbReference type="Pfam" id="PF12804"/>
    </source>
</evidence>
<dbReference type="Pfam" id="PF12804">
    <property type="entry name" value="NTP_transf_3"/>
    <property type="match status" value="1"/>
</dbReference>
<dbReference type="InterPro" id="IPR006674">
    <property type="entry name" value="HD_domain"/>
</dbReference>
<keyword evidence="3" id="KW-0808">Transferase</keyword>
<protein>
    <submittedName>
        <fullName evidence="3">NTP transferase domain-containing protein</fullName>
    </submittedName>
</protein>
<dbReference type="InterPro" id="IPR003607">
    <property type="entry name" value="HD/PDEase_dom"/>
</dbReference>
<dbReference type="CDD" id="cd04182">
    <property type="entry name" value="GT_2_like_f"/>
    <property type="match status" value="1"/>
</dbReference>
<feature type="domain" description="HD" evidence="1">
    <location>
        <begin position="224"/>
        <end position="313"/>
    </location>
</feature>
<dbReference type="InterPro" id="IPR025877">
    <property type="entry name" value="MobA-like_NTP_Trfase"/>
</dbReference>
<proteinExistence type="predicted"/>
<reference evidence="3 4" key="1">
    <citation type="submission" date="2022-01" db="EMBL/GenBank/DDBJ databases">
        <title>Dethiosulfovibrio faecalis sp. nov., a novel proteolytic, non-sulfur-reducing bacterium isolated from a marine aquaculture solid waste bioreactor.</title>
        <authorList>
            <person name="Grabowski S."/>
            <person name="Apolinario E."/>
            <person name="Schneider N."/>
            <person name="Marshall C.W."/>
            <person name="Sowers K.R."/>
        </authorList>
    </citation>
    <scope>NUCLEOTIDE SEQUENCE [LARGE SCALE GENOMIC DNA]</scope>
    <source>
        <strain evidence="3 4">DSM 12537</strain>
    </source>
</reference>
<dbReference type="NCBIfam" id="NF045665">
    <property type="entry name" value="NTPtran_DVU1551"/>
    <property type="match status" value="1"/>
</dbReference>
<dbReference type="SUPFAM" id="SSF53448">
    <property type="entry name" value="Nucleotide-diphospho-sugar transferases"/>
    <property type="match status" value="1"/>
</dbReference>
<dbReference type="PANTHER" id="PTHR43777:SF1">
    <property type="entry name" value="MOLYBDENUM COFACTOR CYTIDYLYLTRANSFERASE"/>
    <property type="match status" value="1"/>
</dbReference>
<dbReference type="RefSeq" id="WP_236097681.1">
    <property type="nucleotide sequence ID" value="NZ_JAKGUD010000001.1"/>
</dbReference>
<accession>A0ABS9EM65</accession>
<keyword evidence="4" id="KW-1185">Reference proteome</keyword>
<dbReference type="Pfam" id="PF01966">
    <property type="entry name" value="HD"/>
    <property type="match status" value="1"/>
</dbReference>
<dbReference type="SUPFAM" id="SSF109604">
    <property type="entry name" value="HD-domain/PDEase-like"/>
    <property type="match status" value="1"/>
</dbReference>
<evidence type="ECO:0000313" key="4">
    <source>
        <dbReference type="Proteomes" id="UP001200430"/>
    </source>
</evidence>
<dbReference type="Gene3D" id="1.10.3210.10">
    <property type="entry name" value="Hypothetical protein af1432"/>
    <property type="match status" value="1"/>
</dbReference>
<dbReference type="GO" id="GO:0016740">
    <property type="term" value="F:transferase activity"/>
    <property type="evidence" value="ECO:0007669"/>
    <property type="project" value="UniProtKB-KW"/>
</dbReference>
<dbReference type="InterPro" id="IPR054703">
    <property type="entry name" value="Mop-rel"/>
</dbReference>
<dbReference type="Gene3D" id="3.90.550.10">
    <property type="entry name" value="Spore Coat Polysaccharide Biosynthesis Protein SpsA, Chain A"/>
    <property type="match status" value="1"/>
</dbReference>
<dbReference type="Proteomes" id="UP001200430">
    <property type="component" value="Unassembled WGS sequence"/>
</dbReference>
<evidence type="ECO:0000313" key="3">
    <source>
        <dbReference type="EMBL" id="MCF4141346.1"/>
    </source>
</evidence>
<dbReference type="EMBL" id="JAKGUD010000001">
    <property type="protein sequence ID" value="MCF4141346.1"/>
    <property type="molecule type" value="Genomic_DNA"/>
</dbReference>
<sequence length="369" mass="40974">MPEIMLKTGAIVPAAGYSSRMGACKATMEILGLPAMEWVVSNLRQAGIEEILVVTGHWREKIDPLAQALGCKTVHNERYEDGMFSSVRKALEAMPVSWDRFLFLPVDIPMVKAATLSRLASLAGSSTVAYPTFLGKRGHPPIIDRKSVSKILGWDGEMGLRGALNLLEDQSSEIPVADRFILCDMDDREDHVNLSSMASNRTIPSEEEIRALETMYETPTRVIRHEKQVTETALKMANLLIERGTKLDLPLLKAAASLHDLCRTEKKHGKVGAEALRSHGFPSVASLVELHMDYPYDGVLDEGALLYLADKLTCDDRICSPDERLAGMLAKFKDRPEARKNAARRLEKAKKMLDDFSKAIGRDGMEELR</sequence>
<gene>
    <name evidence="3" type="ORF">L2W38_00745</name>
</gene>
<comment type="caution">
    <text evidence="3">The sequence shown here is derived from an EMBL/GenBank/DDBJ whole genome shotgun (WGS) entry which is preliminary data.</text>
</comment>
<dbReference type="PANTHER" id="PTHR43777">
    <property type="entry name" value="MOLYBDENUM COFACTOR CYTIDYLYLTRANSFERASE"/>
    <property type="match status" value="1"/>
</dbReference>
<name>A0ABS9EM65_9BACT</name>
<feature type="domain" description="MobA-like NTP transferase" evidence="2">
    <location>
        <begin position="10"/>
        <end position="165"/>
    </location>
</feature>
<organism evidence="3 4">
    <name type="scientific">Dethiosulfovibrio marinus</name>
    <dbReference type="NCBI Taxonomy" id="133532"/>
    <lineage>
        <taxon>Bacteria</taxon>
        <taxon>Thermotogati</taxon>
        <taxon>Synergistota</taxon>
        <taxon>Synergistia</taxon>
        <taxon>Synergistales</taxon>
        <taxon>Dethiosulfovibrionaceae</taxon>
        <taxon>Dethiosulfovibrio</taxon>
    </lineage>
</organism>